<evidence type="ECO:0000256" key="1">
    <source>
        <dbReference type="SAM" id="Phobius"/>
    </source>
</evidence>
<keyword evidence="1" id="KW-0812">Transmembrane</keyword>
<keyword evidence="3" id="KW-1185">Reference proteome</keyword>
<name>A0AA39G9M4_SARSR</name>
<dbReference type="AlphaFoldDB" id="A0AA39G9M4"/>
<comment type="caution">
    <text evidence="2">The sequence shown here is derived from an EMBL/GenBank/DDBJ whole genome shotgun (WGS) entry which is preliminary data.</text>
</comment>
<keyword evidence="1" id="KW-0472">Membrane</keyword>
<feature type="transmembrane region" description="Helical" evidence="1">
    <location>
        <begin position="450"/>
        <end position="475"/>
    </location>
</feature>
<proteinExistence type="predicted"/>
<evidence type="ECO:0000313" key="3">
    <source>
        <dbReference type="Proteomes" id="UP001175261"/>
    </source>
</evidence>
<organism evidence="2 3">
    <name type="scientific">Sarocladium strictum</name>
    <name type="common">Black bundle disease fungus</name>
    <name type="synonym">Acremonium strictum</name>
    <dbReference type="NCBI Taxonomy" id="5046"/>
    <lineage>
        <taxon>Eukaryota</taxon>
        <taxon>Fungi</taxon>
        <taxon>Dikarya</taxon>
        <taxon>Ascomycota</taxon>
        <taxon>Pezizomycotina</taxon>
        <taxon>Sordariomycetes</taxon>
        <taxon>Hypocreomycetidae</taxon>
        <taxon>Hypocreales</taxon>
        <taxon>Sarocladiaceae</taxon>
        <taxon>Sarocladium</taxon>
    </lineage>
</organism>
<feature type="transmembrane region" description="Helical" evidence="1">
    <location>
        <begin position="31"/>
        <end position="53"/>
    </location>
</feature>
<evidence type="ECO:0000313" key="2">
    <source>
        <dbReference type="EMBL" id="KAK0383260.1"/>
    </source>
</evidence>
<accession>A0AA39G9M4</accession>
<feature type="transmembrane region" description="Helical" evidence="1">
    <location>
        <begin position="65"/>
        <end position="85"/>
    </location>
</feature>
<reference evidence="2" key="1">
    <citation type="submission" date="2022-10" db="EMBL/GenBank/DDBJ databases">
        <title>Determination and structural analysis of whole genome sequence of Sarocladium strictum F4-1.</title>
        <authorList>
            <person name="Hu L."/>
            <person name="Jiang Y."/>
        </authorList>
    </citation>
    <scope>NUCLEOTIDE SEQUENCE</scope>
    <source>
        <strain evidence="2">F4-1</strain>
    </source>
</reference>
<dbReference type="Proteomes" id="UP001175261">
    <property type="component" value="Unassembled WGS sequence"/>
</dbReference>
<feature type="transmembrane region" description="Helical" evidence="1">
    <location>
        <begin position="135"/>
        <end position="156"/>
    </location>
</feature>
<sequence>MEWAAVMPSDAETFRGLRAKRTSKRKLLFQALWRWVVASLLLGSICIVLSVYSKQEVMDKTSKRVFNAIITGLSMILGLAVMEGLEKVARDVRWWILSRRPRSRQKVERILQADSMLQVLRLAIRSRRWSIHLTALFWVSLLLSAQAAIASLGLLYSVEKASNVALYSPGNVSIPDMSHFTTDRVVKSPTSHLNGQQYAANSYGTMSQVWSASTDDNRPKPGNIGDSDDSLIFCGRGHCEYVFYEFSTASLNAKSELSISVSTTRSVNATSECISWPVVEGGKGRDDQVIFRTNEGNETLSLPVKAGIDQTTFMTNITMTCGDGCSTVLAFEASDTSPWYYICNVTVGDVVNASRPEHQVAAQLRQLAAAGIALQGYDTMSFVNDTQVQYRIYPAESIFGFPANGSTDTMADILNQFSAGAIAMAAEVNQKLVVFGEAPYLGVTLQVEHWGYIVLIFIFVAGVQLLLGVLAALIASRVVMPEGGTVAEAQVVRSMGPDWASFRPQPCESAEGKEYWIYRYQEVHPGIYDLYMEEVSQSSQRARSNVK</sequence>
<dbReference type="EMBL" id="JAPDFR010000009">
    <property type="protein sequence ID" value="KAK0383260.1"/>
    <property type="molecule type" value="Genomic_DNA"/>
</dbReference>
<keyword evidence="1" id="KW-1133">Transmembrane helix</keyword>
<protein>
    <submittedName>
        <fullName evidence="2">Uncharacterized protein</fullName>
    </submittedName>
</protein>
<gene>
    <name evidence="2" type="ORF">NLU13_9173</name>
</gene>